<dbReference type="OrthoDB" id="9773852at2"/>
<dbReference type="RefSeq" id="WP_005941354.1">
    <property type="nucleotide sequence ID" value="NZ_ATVK01000015.1"/>
</dbReference>
<feature type="domain" description="Sporulation stage II protein D amidase enhancer LytB N-terminal" evidence="2">
    <location>
        <begin position="192"/>
        <end position="274"/>
    </location>
</feature>
<evidence type="ECO:0000313" key="4">
    <source>
        <dbReference type="Proteomes" id="UP000053405"/>
    </source>
</evidence>
<feature type="region of interest" description="Disordered" evidence="1">
    <location>
        <begin position="468"/>
        <end position="512"/>
    </location>
</feature>
<reference evidence="3 4" key="1">
    <citation type="submission" date="2012-12" db="EMBL/GenBank/DDBJ databases">
        <title>Whole genome shotgun sequence of Gordonia hirsuta NBRC 16056.</title>
        <authorList>
            <person name="Isaki-Nakamura S."/>
            <person name="Hosoyama A."/>
            <person name="Tsuchikane K."/>
            <person name="Katsumata H."/>
            <person name="Baba S."/>
            <person name="Yamazaki S."/>
            <person name="Fujita N."/>
        </authorList>
    </citation>
    <scope>NUCLEOTIDE SEQUENCE [LARGE SCALE GENOMIC DNA]</scope>
    <source>
        <strain evidence="3 4">NBRC 16056</strain>
    </source>
</reference>
<name>L7LDA6_9ACTN</name>
<dbReference type="NCBIfam" id="TIGR02669">
    <property type="entry name" value="SpoIID_LytB"/>
    <property type="match status" value="1"/>
</dbReference>
<protein>
    <recommendedName>
        <fullName evidence="2">Sporulation stage II protein D amidase enhancer LytB N-terminal domain-containing protein</fullName>
    </recommendedName>
</protein>
<dbReference type="EMBL" id="BANT01000029">
    <property type="protein sequence ID" value="GAC58037.1"/>
    <property type="molecule type" value="Genomic_DNA"/>
</dbReference>
<feature type="region of interest" description="Disordered" evidence="1">
    <location>
        <begin position="249"/>
        <end position="270"/>
    </location>
</feature>
<gene>
    <name evidence="3" type="ORF">GOHSU_29_00200</name>
</gene>
<dbReference type="AlphaFoldDB" id="L7LDA6"/>
<keyword evidence="4" id="KW-1185">Reference proteome</keyword>
<accession>L7LDA6</accession>
<organism evidence="3 4">
    <name type="scientific">Gordonia hirsuta DSM 44140 = NBRC 16056</name>
    <dbReference type="NCBI Taxonomy" id="1121927"/>
    <lineage>
        <taxon>Bacteria</taxon>
        <taxon>Bacillati</taxon>
        <taxon>Actinomycetota</taxon>
        <taxon>Actinomycetes</taxon>
        <taxon>Mycobacteriales</taxon>
        <taxon>Gordoniaceae</taxon>
        <taxon>Gordonia</taxon>
    </lineage>
</organism>
<dbReference type="GO" id="GO:0030435">
    <property type="term" value="P:sporulation resulting in formation of a cellular spore"/>
    <property type="evidence" value="ECO:0007669"/>
    <property type="project" value="InterPro"/>
</dbReference>
<evidence type="ECO:0000313" key="3">
    <source>
        <dbReference type="EMBL" id="GAC58037.1"/>
    </source>
</evidence>
<dbReference type="Pfam" id="PF08486">
    <property type="entry name" value="SpoIID"/>
    <property type="match status" value="1"/>
</dbReference>
<dbReference type="Proteomes" id="UP000053405">
    <property type="component" value="Unassembled WGS sequence"/>
</dbReference>
<dbReference type="InterPro" id="IPR013693">
    <property type="entry name" value="SpoIID/LytB_N"/>
</dbReference>
<feature type="compositionally biased region" description="Polar residues" evidence="1">
    <location>
        <begin position="483"/>
        <end position="507"/>
    </location>
</feature>
<comment type="caution">
    <text evidence="3">The sequence shown here is derived from an EMBL/GenBank/DDBJ whole genome shotgun (WGS) entry which is preliminary data.</text>
</comment>
<dbReference type="eggNOG" id="COG2385">
    <property type="taxonomic scope" value="Bacteria"/>
</dbReference>
<sequence length="569" mass="57961">MPRTRPGRAKKRTLTFAALGLAPVLLAGGVAVGGTGWIQSTGISLRADAPLTLTGHGHGHGRGMGQWGAYGYAKQGWKADKILRHYYGNTTAGKVDNPDVTVSLSEKQSVSVRADAGAKVGGQTVAPGQAVSLSGGNATITQGCGGAMVKTVSAQWVEPVNPAPNRPVDELLTFCGGGDKYRGALGLTGDGVSNKLHVDDYVKGVIPKESVPGWADSGGFEALKAQAVAARSYVLAGLASGRKMNNTQQSQVYHGASGEDPRTNRAADATAGQVRLRNGKPALTEFSASTGGYTAGGEFPAVIDDGDKVSPTHTWTATVSPASVASAFGVGAFRSFEVIEANGLGAGSGRVVKARIVGSNRTVEATGEEVRGKLQLKSGWFSIAGQKSMPKIVKPPMGPAAPGGGLGDFLDLSPLTALLSGSVPDLSALGLSDLSAVTGQLTPIIEQMIAVGTGALSAKQVALARSDNWQGSTGTVSRERSDNANGSTGTVDRNLTRGDNSQGSTGTVAKPELVTDGQGMHGLVQVLANGIIYYSPATGAQALFGQALTDFLNGGGLEVLGFPKADALD</sequence>
<dbReference type="STRING" id="1121927.GOHSU_29_00200"/>
<dbReference type="InterPro" id="IPR013486">
    <property type="entry name" value="SpoIID/LytB"/>
</dbReference>
<proteinExistence type="predicted"/>
<evidence type="ECO:0000259" key="2">
    <source>
        <dbReference type="Pfam" id="PF08486"/>
    </source>
</evidence>
<evidence type="ECO:0000256" key="1">
    <source>
        <dbReference type="SAM" id="MobiDB-lite"/>
    </source>
</evidence>